<dbReference type="EMBL" id="CAJGYM010000145">
    <property type="protein sequence ID" value="CAD6198945.1"/>
    <property type="molecule type" value="Genomic_DNA"/>
</dbReference>
<comment type="function">
    <text evidence="12">Putative RNA polymerase II subunit B1 C-terminal domain (CTD) phosphatase involved in RNA polymerase II transcription regulation.</text>
</comment>
<dbReference type="GO" id="GO:0008420">
    <property type="term" value="F:RNA polymerase II CTD heptapeptide repeat phosphatase activity"/>
    <property type="evidence" value="ECO:0007669"/>
    <property type="project" value="UniProtKB-UniRule"/>
</dbReference>
<dbReference type="PANTHER" id="PTHR14732:SF0">
    <property type="entry name" value="RNA POLYMERASE II SUBUNIT B1 CTD PHOSPHATASE RPAP2-RELATED"/>
    <property type="match status" value="1"/>
</dbReference>
<feature type="region of interest" description="Disordered" evidence="13">
    <location>
        <begin position="173"/>
        <end position="195"/>
    </location>
</feature>
<keyword evidence="16" id="KW-1185">Reference proteome</keyword>
<protein>
    <recommendedName>
        <fullName evidence="12">RNA polymerase II subunit B1 CTD phosphatase RPAP2 homolog</fullName>
        <ecNumber evidence="12">3.1.3.16</ecNumber>
    </recommendedName>
</protein>
<evidence type="ECO:0000259" key="14">
    <source>
        <dbReference type="PROSITE" id="PS51479"/>
    </source>
</evidence>
<feature type="compositionally biased region" description="Acidic residues" evidence="13">
    <location>
        <begin position="178"/>
        <end position="187"/>
    </location>
</feature>
<evidence type="ECO:0000256" key="8">
    <source>
        <dbReference type="ARBA" id="ARBA00023242"/>
    </source>
</evidence>
<dbReference type="InterPro" id="IPR007308">
    <property type="entry name" value="Rtr1/RPAP2_dom"/>
</dbReference>
<evidence type="ECO:0000256" key="12">
    <source>
        <dbReference type="RuleBase" id="RU367080"/>
    </source>
</evidence>
<name>A0A8S1HX68_9PELO</name>
<feature type="domain" description="RTR1-type" evidence="14">
    <location>
        <begin position="31"/>
        <end position="115"/>
    </location>
</feature>
<evidence type="ECO:0000256" key="2">
    <source>
        <dbReference type="ARBA" id="ARBA00005676"/>
    </source>
</evidence>
<keyword evidence="3 12" id="KW-0479">Metal-binding</keyword>
<dbReference type="EC" id="3.1.3.16" evidence="12"/>
<evidence type="ECO:0000313" key="15">
    <source>
        <dbReference type="EMBL" id="CAD6198945.1"/>
    </source>
</evidence>
<comment type="subcellular location">
    <subcellularLocation>
        <location evidence="1 12">Nucleus</location>
    </subcellularLocation>
</comment>
<dbReference type="Pfam" id="PF04181">
    <property type="entry name" value="RPAP2_Rtr1"/>
    <property type="match status" value="1"/>
</dbReference>
<dbReference type="GO" id="GO:0008270">
    <property type="term" value="F:zinc ion binding"/>
    <property type="evidence" value="ECO:0007669"/>
    <property type="project" value="UniProtKB-KW"/>
</dbReference>
<proteinExistence type="inferred from homology"/>
<dbReference type="GO" id="GO:0005737">
    <property type="term" value="C:cytoplasm"/>
    <property type="evidence" value="ECO:0007669"/>
    <property type="project" value="TreeGrafter"/>
</dbReference>
<dbReference type="Gene3D" id="1.25.40.820">
    <property type="match status" value="1"/>
</dbReference>
<comment type="similarity">
    <text evidence="2 11 12">Belongs to the RPAP2 family.</text>
</comment>
<gene>
    <name evidence="15" type="ORF">CAUJ_LOCUS14850</name>
</gene>
<accession>A0A8S1HX68</accession>
<dbReference type="OrthoDB" id="2590500at2759"/>
<comment type="catalytic activity">
    <reaction evidence="10 12">
        <text>O-phospho-L-threonyl-[protein] + H2O = L-threonyl-[protein] + phosphate</text>
        <dbReference type="Rhea" id="RHEA:47004"/>
        <dbReference type="Rhea" id="RHEA-COMP:11060"/>
        <dbReference type="Rhea" id="RHEA-COMP:11605"/>
        <dbReference type="ChEBI" id="CHEBI:15377"/>
        <dbReference type="ChEBI" id="CHEBI:30013"/>
        <dbReference type="ChEBI" id="CHEBI:43474"/>
        <dbReference type="ChEBI" id="CHEBI:61977"/>
        <dbReference type="EC" id="3.1.3.16"/>
    </reaction>
</comment>
<keyword evidence="6 12" id="KW-0862">Zinc</keyword>
<dbReference type="GO" id="GO:0043175">
    <property type="term" value="F:RNA polymerase core enzyme binding"/>
    <property type="evidence" value="ECO:0007669"/>
    <property type="project" value="UniProtKB-UniRule"/>
</dbReference>
<keyword evidence="7 12" id="KW-0904">Protein phosphatase</keyword>
<organism evidence="15 16">
    <name type="scientific">Caenorhabditis auriculariae</name>
    <dbReference type="NCBI Taxonomy" id="2777116"/>
    <lineage>
        <taxon>Eukaryota</taxon>
        <taxon>Metazoa</taxon>
        <taxon>Ecdysozoa</taxon>
        <taxon>Nematoda</taxon>
        <taxon>Chromadorea</taxon>
        <taxon>Rhabditida</taxon>
        <taxon>Rhabditina</taxon>
        <taxon>Rhabditomorpha</taxon>
        <taxon>Rhabditoidea</taxon>
        <taxon>Rhabditidae</taxon>
        <taxon>Peloderinae</taxon>
        <taxon>Caenorhabditis</taxon>
    </lineage>
</organism>
<dbReference type="InterPro" id="IPR038534">
    <property type="entry name" value="Rtr1/RPAP2_sf"/>
</dbReference>
<dbReference type="PROSITE" id="PS51479">
    <property type="entry name" value="ZF_RTR1"/>
    <property type="match status" value="1"/>
</dbReference>
<comment type="catalytic activity">
    <reaction evidence="9 12">
        <text>O-phospho-L-seryl-[protein] + H2O = L-seryl-[protein] + phosphate</text>
        <dbReference type="Rhea" id="RHEA:20629"/>
        <dbReference type="Rhea" id="RHEA-COMP:9863"/>
        <dbReference type="Rhea" id="RHEA-COMP:11604"/>
        <dbReference type="ChEBI" id="CHEBI:15377"/>
        <dbReference type="ChEBI" id="CHEBI:29999"/>
        <dbReference type="ChEBI" id="CHEBI:43474"/>
        <dbReference type="ChEBI" id="CHEBI:83421"/>
        <dbReference type="EC" id="3.1.3.16"/>
    </reaction>
</comment>
<dbReference type="InterPro" id="IPR039693">
    <property type="entry name" value="Rtr1/RPAP2"/>
</dbReference>
<comment type="caution">
    <text evidence="15">The sequence shown here is derived from an EMBL/GenBank/DDBJ whole genome shotgun (WGS) entry which is preliminary data.</text>
</comment>
<evidence type="ECO:0000256" key="7">
    <source>
        <dbReference type="ARBA" id="ARBA00022912"/>
    </source>
</evidence>
<keyword evidence="8 12" id="KW-0539">Nucleus</keyword>
<evidence type="ECO:0000313" key="16">
    <source>
        <dbReference type="Proteomes" id="UP000835052"/>
    </source>
</evidence>
<evidence type="ECO:0000256" key="1">
    <source>
        <dbReference type="ARBA" id="ARBA00004123"/>
    </source>
</evidence>
<evidence type="ECO:0000256" key="3">
    <source>
        <dbReference type="ARBA" id="ARBA00022723"/>
    </source>
</evidence>
<sequence>MSIPAHAEYRRKVLNAIETLTETVTREQLVKWLPYFHVASWDELIEERSLGNSCGYPLCARPSRPLQKQRYHIDRQSKKIYETCRDRDKFCSDECFDLSAMLREQLFDEPLWMTGEIPERMNRYFKVSENTGAYMVNNSRPIIAVKPQRLPTRGVEVVEEKFVAKMSDLRVCEKDAGSDEDAEEEDDMPHVDEYEKCPDDDIFLDAVQRFVTSKRTNCLPKEEKGESPSEKVPPPPRRVENEEEKLARLRKKYSVKDGKVRGPPIVEPRALIERNGGGSTTRAKETTKALGSCEFEKKSNRSVVDFAKDVLKEWITEECRSALRMGCKTTGGDVESILLSYLSGQKISDVDRVAMPEVDAVDVEKRRHAILLQSLGPVWQELEAKLKISSTNQLLARLTANFSLNSGNITGFSKMELRALVISLWRIVCHMNTEFEDRHFPENCPSQEFFAIARDFGLDMADCEELVDFAVLVIN</sequence>
<evidence type="ECO:0000256" key="11">
    <source>
        <dbReference type="PROSITE-ProRule" id="PRU00812"/>
    </source>
</evidence>
<evidence type="ECO:0000256" key="9">
    <source>
        <dbReference type="ARBA" id="ARBA00047761"/>
    </source>
</evidence>
<evidence type="ECO:0000256" key="6">
    <source>
        <dbReference type="ARBA" id="ARBA00022833"/>
    </source>
</evidence>
<dbReference type="PANTHER" id="PTHR14732">
    <property type="entry name" value="RNA POLYMERASE II SUBUNIT B1 CTD PHOSPHATASE RPAP2-RELATED"/>
    <property type="match status" value="1"/>
</dbReference>
<dbReference type="AlphaFoldDB" id="A0A8S1HX68"/>
<dbReference type="GO" id="GO:0005634">
    <property type="term" value="C:nucleus"/>
    <property type="evidence" value="ECO:0007669"/>
    <property type="project" value="UniProtKB-SubCell"/>
</dbReference>
<keyword evidence="4 12" id="KW-0863">Zinc-finger</keyword>
<evidence type="ECO:0000256" key="4">
    <source>
        <dbReference type="ARBA" id="ARBA00022771"/>
    </source>
</evidence>
<evidence type="ECO:0000256" key="13">
    <source>
        <dbReference type="SAM" id="MobiDB-lite"/>
    </source>
</evidence>
<keyword evidence="5 12" id="KW-0378">Hydrolase</keyword>
<feature type="region of interest" description="Disordered" evidence="13">
    <location>
        <begin position="218"/>
        <end position="244"/>
    </location>
</feature>
<feature type="compositionally biased region" description="Basic and acidic residues" evidence="13">
    <location>
        <begin position="220"/>
        <end position="229"/>
    </location>
</feature>
<evidence type="ECO:0000256" key="10">
    <source>
        <dbReference type="ARBA" id="ARBA00048336"/>
    </source>
</evidence>
<evidence type="ECO:0000256" key="5">
    <source>
        <dbReference type="ARBA" id="ARBA00022801"/>
    </source>
</evidence>
<reference evidence="15" key="1">
    <citation type="submission" date="2020-10" db="EMBL/GenBank/DDBJ databases">
        <authorList>
            <person name="Kikuchi T."/>
        </authorList>
    </citation>
    <scope>NUCLEOTIDE SEQUENCE</scope>
    <source>
        <strain evidence="15">NKZ352</strain>
    </source>
</reference>
<dbReference type="Proteomes" id="UP000835052">
    <property type="component" value="Unassembled WGS sequence"/>
</dbReference>